<evidence type="ECO:0000313" key="3">
    <source>
        <dbReference type="Proteomes" id="UP000598174"/>
    </source>
</evidence>
<feature type="transmembrane region" description="Helical" evidence="1">
    <location>
        <begin position="53"/>
        <end position="72"/>
    </location>
</feature>
<organism evidence="2 3">
    <name type="scientific">Paractinoplanes ferrugineus</name>
    <dbReference type="NCBI Taxonomy" id="113564"/>
    <lineage>
        <taxon>Bacteria</taxon>
        <taxon>Bacillati</taxon>
        <taxon>Actinomycetota</taxon>
        <taxon>Actinomycetes</taxon>
        <taxon>Micromonosporales</taxon>
        <taxon>Micromonosporaceae</taxon>
        <taxon>Paractinoplanes</taxon>
    </lineage>
</organism>
<dbReference type="EMBL" id="BOMM01000077">
    <property type="protein sequence ID" value="GIE16106.1"/>
    <property type="molecule type" value="Genomic_DNA"/>
</dbReference>
<name>A0A919J766_9ACTN</name>
<keyword evidence="1" id="KW-1133">Transmembrane helix</keyword>
<dbReference type="RefSeq" id="WP_203822446.1">
    <property type="nucleotide sequence ID" value="NZ_BAAABP010000036.1"/>
</dbReference>
<dbReference type="Proteomes" id="UP000598174">
    <property type="component" value="Unassembled WGS sequence"/>
</dbReference>
<keyword evidence="3" id="KW-1185">Reference proteome</keyword>
<evidence type="ECO:0000313" key="2">
    <source>
        <dbReference type="EMBL" id="GIE16106.1"/>
    </source>
</evidence>
<sequence>MTARRHRLRRATTAELIKLRGLPAALAAMLATVVAGALFAAADPAGPAQAVPFLQIGPIVLGVLVVAAEYSGRQIATTLIAMPRRLVLLAGKAGAYLIAATATSVITIGGWLVPGRPAGRWTVIGAAAYLVLMGLLALGLTVLLRSLVLPLAGLLTLVLVVSPLLAGYTEHARWLPDQAGRALSQPHGDFTTGAAILLAWTASVAAAGTVAFLSRDA</sequence>
<dbReference type="AlphaFoldDB" id="A0A919J766"/>
<feature type="transmembrane region" description="Helical" evidence="1">
    <location>
        <begin position="93"/>
        <end position="113"/>
    </location>
</feature>
<keyword evidence="1" id="KW-0472">Membrane</keyword>
<reference evidence="2" key="1">
    <citation type="submission" date="2021-01" db="EMBL/GenBank/DDBJ databases">
        <title>Whole genome shotgun sequence of Actinoplanes ferrugineus NBRC 15555.</title>
        <authorList>
            <person name="Komaki H."/>
            <person name="Tamura T."/>
        </authorList>
    </citation>
    <scope>NUCLEOTIDE SEQUENCE</scope>
    <source>
        <strain evidence="2">NBRC 15555</strain>
    </source>
</reference>
<accession>A0A919J766</accession>
<proteinExistence type="predicted"/>
<feature type="transmembrane region" description="Helical" evidence="1">
    <location>
        <begin position="119"/>
        <end position="140"/>
    </location>
</feature>
<evidence type="ECO:0000256" key="1">
    <source>
        <dbReference type="SAM" id="Phobius"/>
    </source>
</evidence>
<keyword evidence="1" id="KW-0812">Transmembrane</keyword>
<feature type="transmembrane region" description="Helical" evidence="1">
    <location>
        <begin position="147"/>
        <end position="168"/>
    </location>
</feature>
<protein>
    <recommendedName>
        <fullName evidence="4">ABC transporter permease</fullName>
    </recommendedName>
</protein>
<gene>
    <name evidence="2" type="ORF">Afe05nite_79460</name>
</gene>
<feature type="transmembrane region" description="Helical" evidence="1">
    <location>
        <begin position="193"/>
        <end position="213"/>
    </location>
</feature>
<feature type="transmembrane region" description="Helical" evidence="1">
    <location>
        <begin position="21"/>
        <end position="41"/>
    </location>
</feature>
<comment type="caution">
    <text evidence="2">The sequence shown here is derived from an EMBL/GenBank/DDBJ whole genome shotgun (WGS) entry which is preliminary data.</text>
</comment>
<evidence type="ECO:0008006" key="4">
    <source>
        <dbReference type="Google" id="ProtNLM"/>
    </source>
</evidence>